<dbReference type="GO" id="GO:0008168">
    <property type="term" value="F:methyltransferase activity"/>
    <property type="evidence" value="ECO:0007669"/>
    <property type="project" value="UniProtKB-KW"/>
</dbReference>
<dbReference type="EC" id="2.1.1.-" evidence="5"/>
<dbReference type="InterPro" id="IPR011146">
    <property type="entry name" value="HIT-like"/>
</dbReference>
<dbReference type="Pfam" id="PF01230">
    <property type="entry name" value="HIT"/>
    <property type="match status" value="1"/>
</dbReference>
<dbReference type="PANTHER" id="PTHR46648:SF1">
    <property type="entry name" value="ADENOSINE 5'-MONOPHOSPHORAMIDASE HNT1"/>
    <property type="match status" value="1"/>
</dbReference>
<dbReference type="Proteomes" id="UP001185728">
    <property type="component" value="Unassembled WGS sequence"/>
</dbReference>
<gene>
    <name evidence="5" type="ORF">R4064_10660</name>
</gene>
<dbReference type="InterPro" id="IPR036265">
    <property type="entry name" value="HIT-like_sf"/>
</dbReference>
<dbReference type="AlphaFoldDB" id="A0AAP5T8Y5"/>
<evidence type="ECO:0000259" key="4">
    <source>
        <dbReference type="PROSITE" id="PS51084"/>
    </source>
</evidence>
<dbReference type="SUPFAM" id="SSF54197">
    <property type="entry name" value="HIT-like"/>
    <property type="match status" value="1"/>
</dbReference>
<dbReference type="RefSeq" id="WP_070708679.1">
    <property type="nucleotide sequence ID" value="NZ_CP183990.1"/>
</dbReference>
<evidence type="ECO:0000256" key="2">
    <source>
        <dbReference type="PIRSR" id="PIRSR601310-3"/>
    </source>
</evidence>
<dbReference type="PRINTS" id="PR00332">
    <property type="entry name" value="HISTRIAD"/>
</dbReference>
<evidence type="ECO:0000256" key="3">
    <source>
        <dbReference type="PROSITE-ProRule" id="PRU00464"/>
    </source>
</evidence>
<proteinExistence type="predicted"/>
<dbReference type="EMBL" id="JAWLUK010000023">
    <property type="protein sequence ID" value="MDV7178083.1"/>
    <property type="molecule type" value="Genomic_DNA"/>
</dbReference>
<dbReference type="GO" id="GO:0009117">
    <property type="term" value="P:nucleotide metabolic process"/>
    <property type="evidence" value="ECO:0007669"/>
    <property type="project" value="TreeGrafter"/>
</dbReference>
<comment type="caution">
    <text evidence="5">The sequence shown here is derived from an EMBL/GenBank/DDBJ whole genome shotgun (WGS) entry which is preliminary data.</text>
</comment>
<keyword evidence="5" id="KW-0808">Transferase</keyword>
<dbReference type="PANTHER" id="PTHR46648">
    <property type="entry name" value="HIT FAMILY PROTEIN 1"/>
    <property type="match status" value="1"/>
</dbReference>
<evidence type="ECO:0000256" key="1">
    <source>
        <dbReference type="PIRSR" id="PIRSR601310-1"/>
    </source>
</evidence>
<name>A0AAP5T8Y5_9MICC</name>
<accession>A0AAP5T8Y5</accession>
<dbReference type="InterPro" id="IPR001310">
    <property type="entry name" value="Histidine_triad_HIT"/>
</dbReference>
<feature type="domain" description="HIT" evidence="4">
    <location>
        <begin position="6"/>
        <end position="112"/>
    </location>
</feature>
<dbReference type="GO" id="GO:0032259">
    <property type="term" value="P:methylation"/>
    <property type="evidence" value="ECO:0007669"/>
    <property type="project" value="UniProtKB-KW"/>
</dbReference>
<dbReference type="PROSITE" id="PS51084">
    <property type="entry name" value="HIT_2"/>
    <property type="match status" value="1"/>
</dbReference>
<dbReference type="Gene3D" id="3.30.428.10">
    <property type="entry name" value="HIT-like"/>
    <property type="match status" value="1"/>
</dbReference>
<protein>
    <submittedName>
        <fullName evidence="5">HIT family protein</fullName>
        <ecNumber evidence="5">2.1.1.-</ecNumber>
    </submittedName>
</protein>
<feature type="active site" description="Tele-AMP-histidine intermediate" evidence="1">
    <location>
        <position position="99"/>
    </location>
</feature>
<reference evidence="5" key="1">
    <citation type="submission" date="2023-10" db="EMBL/GenBank/DDBJ databases">
        <title>Development of a sustainable strategy for remediation of hydrocarbon-contaminated territories based on the waste exchange concept.</title>
        <authorList>
            <person name="Krivoruchko A."/>
        </authorList>
    </citation>
    <scope>NUCLEOTIDE SEQUENCE</scope>
    <source>
        <strain evidence="5">IEGM 1325</strain>
    </source>
</reference>
<evidence type="ECO:0000313" key="6">
    <source>
        <dbReference type="Proteomes" id="UP001185728"/>
    </source>
</evidence>
<evidence type="ECO:0000313" key="5">
    <source>
        <dbReference type="EMBL" id="MDV7178083.1"/>
    </source>
</evidence>
<sequence>MGISCPFCEVAERRTPAHVVTEGALSLVFLDLHPVADGHCLIIPRRHVPTLSDLLPEEGAEMFALATRVAGVIRRTLAPAVNLHLSDGVEAEQDVPHIHLHVIPRHRDDQVSIHLPPSSTSTSPEATVTALRIGMHLQSS</sequence>
<feature type="short sequence motif" description="Histidine triad motif" evidence="2 3">
    <location>
        <begin position="97"/>
        <end position="101"/>
    </location>
</feature>
<organism evidence="5 6">
    <name type="scientific">Micrococcus yunnanensis</name>
    <dbReference type="NCBI Taxonomy" id="566027"/>
    <lineage>
        <taxon>Bacteria</taxon>
        <taxon>Bacillati</taxon>
        <taxon>Actinomycetota</taxon>
        <taxon>Actinomycetes</taxon>
        <taxon>Micrococcales</taxon>
        <taxon>Micrococcaceae</taxon>
        <taxon>Micrococcus</taxon>
    </lineage>
</organism>
<keyword evidence="5" id="KW-0489">Methyltransferase</keyword>